<reference evidence="2 3" key="1">
    <citation type="journal article" date="2012" name="BMC Genomics">
        <title>Tools to kill: Genome of one of the most destructive plant pathogenic fungi Macrophomina phaseolina.</title>
        <authorList>
            <person name="Islam M.S."/>
            <person name="Haque M.S."/>
            <person name="Islam M.M."/>
            <person name="Emdad E.M."/>
            <person name="Halim A."/>
            <person name="Hossen Q.M.M."/>
            <person name="Hossain M.Z."/>
            <person name="Ahmed B."/>
            <person name="Rahim S."/>
            <person name="Rahman M.S."/>
            <person name="Alam M.M."/>
            <person name="Hou S."/>
            <person name="Wan X."/>
            <person name="Saito J.A."/>
            <person name="Alam M."/>
        </authorList>
    </citation>
    <scope>NUCLEOTIDE SEQUENCE [LARGE SCALE GENOMIC DNA]</scope>
    <source>
        <strain evidence="2 3">MS6</strain>
    </source>
</reference>
<feature type="region of interest" description="Disordered" evidence="1">
    <location>
        <begin position="1"/>
        <end position="27"/>
    </location>
</feature>
<dbReference type="InParanoid" id="K2R1T2"/>
<evidence type="ECO:0000313" key="2">
    <source>
        <dbReference type="EMBL" id="EKG16181.1"/>
    </source>
</evidence>
<feature type="compositionally biased region" description="Polar residues" evidence="1">
    <location>
        <begin position="1"/>
        <end position="18"/>
    </location>
</feature>
<accession>K2R1T2</accession>
<dbReference type="Proteomes" id="UP000007129">
    <property type="component" value="Unassembled WGS sequence"/>
</dbReference>
<protein>
    <submittedName>
        <fullName evidence="2">Uncharacterized protein</fullName>
    </submittedName>
</protein>
<evidence type="ECO:0000256" key="1">
    <source>
        <dbReference type="SAM" id="MobiDB-lite"/>
    </source>
</evidence>
<dbReference type="EMBL" id="AHHD01000284">
    <property type="protein sequence ID" value="EKG16181.1"/>
    <property type="molecule type" value="Genomic_DNA"/>
</dbReference>
<sequence length="113" mass="13233">MSSSNAKPQQSDNPNTPGTAGRGANDGVKYANVAYKRNGINYHERWAYREDQSGWRFWTPKSTLATGPSKEEEVAGEFRQEKTRWDFYQYDPQTGEFNKKTDDWRDYIKWPEN</sequence>
<name>K2R1T2_MACPH</name>
<dbReference type="AlphaFoldDB" id="K2R1T2"/>
<gene>
    <name evidence="2" type="ORF">MPH_06618</name>
</gene>
<dbReference type="VEuPathDB" id="FungiDB:MPH_06618"/>
<organism evidence="2 3">
    <name type="scientific">Macrophomina phaseolina (strain MS6)</name>
    <name type="common">Charcoal rot fungus</name>
    <dbReference type="NCBI Taxonomy" id="1126212"/>
    <lineage>
        <taxon>Eukaryota</taxon>
        <taxon>Fungi</taxon>
        <taxon>Dikarya</taxon>
        <taxon>Ascomycota</taxon>
        <taxon>Pezizomycotina</taxon>
        <taxon>Dothideomycetes</taxon>
        <taxon>Dothideomycetes incertae sedis</taxon>
        <taxon>Botryosphaeriales</taxon>
        <taxon>Botryosphaeriaceae</taxon>
        <taxon>Macrophomina</taxon>
    </lineage>
</organism>
<proteinExistence type="predicted"/>
<evidence type="ECO:0000313" key="3">
    <source>
        <dbReference type="Proteomes" id="UP000007129"/>
    </source>
</evidence>
<comment type="caution">
    <text evidence="2">The sequence shown here is derived from an EMBL/GenBank/DDBJ whole genome shotgun (WGS) entry which is preliminary data.</text>
</comment>
<dbReference type="HOGENOM" id="CLU_2133985_0_0_1"/>